<accession>A0A1H6F3E9</accession>
<dbReference type="Pfam" id="PF10014">
    <property type="entry name" value="2OG-Fe_Oxy_2"/>
    <property type="match status" value="1"/>
</dbReference>
<name>A0A1H6F3E9_9ACTN</name>
<dbReference type="EMBL" id="FNVT01000037">
    <property type="protein sequence ID" value="SEH03474.1"/>
    <property type="molecule type" value="Genomic_DNA"/>
</dbReference>
<dbReference type="GO" id="GO:0051213">
    <property type="term" value="F:dioxygenase activity"/>
    <property type="evidence" value="ECO:0007669"/>
    <property type="project" value="InterPro"/>
</dbReference>
<gene>
    <name evidence="1" type="ORF">SAMN05444920_13734</name>
</gene>
<dbReference type="InterPro" id="IPR018724">
    <property type="entry name" value="2OG-Fe_dioxygenase"/>
</dbReference>
<dbReference type="OrthoDB" id="6681382at2"/>
<reference evidence="1 2" key="1">
    <citation type="submission" date="2016-10" db="EMBL/GenBank/DDBJ databases">
        <authorList>
            <person name="de Groot N.N."/>
        </authorList>
    </citation>
    <scope>NUCLEOTIDE SEQUENCE [LARGE SCALE GENOMIC DNA]</scope>
    <source>
        <strain evidence="1 2">CGMCC 4.7037</strain>
    </source>
</reference>
<evidence type="ECO:0000313" key="1">
    <source>
        <dbReference type="EMBL" id="SEH03474.1"/>
    </source>
</evidence>
<organism evidence="1 2">
    <name type="scientific">Nonomuraea solani</name>
    <dbReference type="NCBI Taxonomy" id="1144553"/>
    <lineage>
        <taxon>Bacteria</taxon>
        <taxon>Bacillati</taxon>
        <taxon>Actinomycetota</taxon>
        <taxon>Actinomycetes</taxon>
        <taxon>Streptosporangiales</taxon>
        <taxon>Streptosporangiaceae</taxon>
        <taxon>Nonomuraea</taxon>
    </lineage>
</organism>
<protein>
    <recommendedName>
        <fullName evidence="3">2OG-Fe dioxygenase</fullName>
    </recommendedName>
</protein>
<dbReference type="RefSeq" id="WP_103964472.1">
    <property type="nucleotide sequence ID" value="NZ_FNVT01000037.1"/>
</dbReference>
<sequence length="249" mass="27183">MAPFYKVFDLPPAAPSVLTEFETLPLDPYTGGRQRSRRFAQYRIRFDARTRGWRLELLPHRPFLQPPTVNTLVGGLPRKLEALRIDPSPQIDAAAGQIGLDEGHDWHINVHQCRVKVGPGVAGVSVPEGPHRDGHDYAMLAVFARHNISGGENQLMPLGGGEPFFRVTLQPNQALAFDDTAMWHTATDLESLDGGFGHRDLWIVVFNRWDRRKYGEEYEAQAVAGSTVTGSTVTGSAVTGSAAAGSAAS</sequence>
<keyword evidence="2" id="KW-1185">Reference proteome</keyword>
<evidence type="ECO:0000313" key="2">
    <source>
        <dbReference type="Proteomes" id="UP000236732"/>
    </source>
</evidence>
<dbReference type="Proteomes" id="UP000236732">
    <property type="component" value="Unassembled WGS sequence"/>
</dbReference>
<dbReference type="AlphaFoldDB" id="A0A1H6F3E9"/>
<dbReference type="Gene3D" id="2.60.120.620">
    <property type="entry name" value="q2cbj1_9rhob like domain"/>
    <property type="match status" value="1"/>
</dbReference>
<proteinExistence type="predicted"/>
<evidence type="ECO:0008006" key="3">
    <source>
        <dbReference type="Google" id="ProtNLM"/>
    </source>
</evidence>